<organism evidence="2 3">
    <name type="scientific">Aquamicrobium soli</name>
    <dbReference type="NCBI Taxonomy" id="1811518"/>
    <lineage>
        <taxon>Bacteria</taxon>
        <taxon>Pseudomonadati</taxon>
        <taxon>Pseudomonadota</taxon>
        <taxon>Alphaproteobacteria</taxon>
        <taxon>Hyphomicrobiales</taxon>
        <taxon>Phyllobacteriaceae</taxon>
        <taxon>Aquamicrobium</taxon>
    </lineage>
</organism>
<dbReference type="PANTHER" id="PTHR42673">
    <property type="entry name" value="MALEYLACETOACETATE ISOMERASE"/>
    <property type="match status" value="1"/>
</dbReference>
<evidence type="ECO:0000313" key="2">
    <source>
        <dbReference type="EMBL" id="MFC3209316.1"/>
    </source>
</evidence>
<dbReference type="PROSITE" id="PS50404">
    <property type="entry name" value="GST_NTER"/>
    <property type="match status" value="1"/>
</dbReference>
<evidence type="ECO:0000313" key="3">
    <source>
        <dbReference type="Proteomes" id="UP001595583"/>
    </source>
</evidence>
<protein>
    <submittedName>
        <fullName evidence="2">Glutathione S-transferase family protein</fullName>
    </submittedName>
</protein>
<dbReference type="CDD" id="cd03043">
    <property type="entry name" value="GST_N_1"/>
    <property type="match status" value="1"/>
</dbReference>
<dbReference type="Pfam" id="PF13409">
    <property type="entry name" value="GST_N_2"/>
    <property type="match status" value="1"/>
</dbReference>
<dbReference type="Pfam" id="PF13410">
    <property type="entry name" value="GST_C_2"/>
    <property type="match status" value="1"/>
</dbReference>
<dbReference type="CDD" id="cd03194">
    <property type="entry name" value="GST_C_3"/>
    <property type="match status" value="1"/>
</dbReference>
<dbReference type="EMBL" id="JBHRTK010000034">
    <property type="protein sequence ID" value="MFC3209316.1"/>
    <property type="molecule type" value="Genomic_DNA"/>
</dbReference>
<name>A0ABV7KK69_9HYPH</name>
<dbReference type="RefSeq" id="WP_378225584.1">
    <property type="nucleotide sequence ID" value="NZ_JBHRTK010000034.1"/>
</dbReference>
<dbReference type="InterPro" id="IPR040079">
    <property type="entry name" value="Glutathione_S-Trfase"/>
</dbReference>
<dbReference type="Gene3D" id="3.40.30.10">
    <property type="entry name" value="Glutaredoxin"/>
    <property type="match status" value="1"/>
</dbReference>
<evidence type="ECO:0000259" key="1">
    <source>
        <dbReference type="PROSITE" id="PS50404"/>
    </source>
</evidence>
<dbReference type="InterPro" id="IPR036282">
    <property type="entry name" value="Glutathione-S-Trfase_C_sf"/>
</dbReference>
<accession>A0ABV7KK69</accession>
<feature type="domain" description="GST N-terminal" evidence="1">
    <location>
        <begin position="2"/>
        <end position="80"/>
    </location>
</feature>
<gene>
    <name evidence="2" type="ORF">ACFOHJ_24130</name>
</gene>
<keyword evidence="3" id="KW-1185">Reference proteome</keyword>
<proteinExistence type="predicted"/>
<dbReference type="SUPFAM" id="SSF47616">
    <property type="entry name" value="GST C-terminal domain-like"/>
    <property type="match status" value="1"/>
</dbReference>
<dbReference type="InterPro" id="IPR036249">
    <property type="entry name" value="Thioredoxin-like_sf"/>
</dbReference>
<reference evidence="3" key="1">
    <citation type="journal article" date="2019" name="Int. J. Syst. Evol. Microbiol.">
        <title>The Global Catalogue of Microorganisms (GCM) 10K type strain sequencing project: providing services to taxonomists for standard genome sequencing and annotation.</title>
        <authorList>
            <consortium name="The Broad Institute Genomics Platform"/>
            <consortium name="The Broad Institute Genome Sequencing Center for Infectious Disease"/>
            <person name="Wu L."/>
            <person name="Ma J."/>
        </authorList>
    </citation>
    <scope>NUCLEOTIDE SEQUENCE [LARGE SCALE GENOMIC DNA]</scope>
    <source>
        <strain evidence="3">KCTC 52165</strain>
    </source>
</reference>
<dbReference type="InterPro" id="IPR004045">
    <property type="entry name" value="Glutathione_S-Trfase_N"/>
</dbReference>
<dbReference type="Proteomes" id="UP001595583">
    <property type="component" value="Unassembled WGS sequence"/>
</dbReference>
<sequence>MYELYIANKNYSSWSLRSWILMKTVGIPFVEKLIPFGSKATPFTDFSPTGKVPCLVSGDTVVWDSLAIVEFLAERHPGVWAADPQVRAWSRSASAEMHSGFFALRDLFTMNVGLRVEPKPYSEGLKRDLARVEAIWVEGLARSGGPFLTGEHFTAVDAFYCPVAFRFRTYAPDLGPEARAYAERLCELPYMQEWYEASLKETWRDEGHDAEARAAGKWLADLRATE</sequence>
<dbReference type="PANTHER" id="PTHR42673:SF4">
    <property type="entry name" value="MALEYLACETOACETATE ISOMERASE"/>
    <property type="match status" value="1"/>
</dbReference>
<comment type="caution">
    <text evidence="2">The sequence shown here is derived from an EMBL/GenBank/DDBJ whole genome shotgun (WGS) entry which is preliminary data.</text>
</comment>
<dbReference type="Gene3D" id="1.20.1050.10">
    <property type="match status" value="1"/>
</dbReference>
<dbReference type="SFLD" id="SFLDS00019">
    <property type="entry name" value="Glutathione_Transferase_(cytos"/>
    <property type="match status" value="1"/>
</dbReference>
<dbReference type="SUPFAM" id="SSF52833">
    <property type="entry name" value="Thioredoxin-like"/>
    <property type="match status" value="1"/>
</dbReference>